<dbReference type="SUPFAM" id="SSF56112">
    <property type="entry name" value="Protein kinase-like (PK-like)"/>
    <property type="match status" value="1"/>
</dbReference>
<proteinExistence type="predicted"/>
<comment type="caution">
    <text evidence="2">The sequence shown here is derived from an EMBL/GenBank/DDBJ whole genome shotgun (WGS) entry which is preliminary data.</text>
</comment>
<evidence type="ECO:0000313" key="3">
    <source>
        <dbReference type="Proteomes" id="UP000733611"/>
    </source>
</evidence>
<gene>
    <name evidence="2" type="ORF">H9847_04705</name>
</gene>
<evidence type="ECO:0000313" key="2">
    <source>
        <dbReference type="EMBL" id="MBU3844158.1"/>
    </source>
</evidence>
<protein>
    <submittedName>
        <fullName evidence="2">Phosphotransferase</fullName>
    </submittedName>
</protein>
<evidence type="ECO:0000259" key="1">
    <source>
        <dbReference type="Pfam" id="PF01636"/>
    </source>
</evidence>
<reference evidence="2" key="2">
    <citation type="submission" date="2021-04" db="EMBL/GenBank/DDBJ databases">
        <authorList>
            <person name="Gilroy R."/>
        </authorList>
    </citation>
    <scope>NUCLEOTIDE SEQUENCE</scope>
    <source>
        <strain evidence="2">378</strain>
    </source>
</reference>
<accession>A0A948TGD6</accession>
<dbReference type="InterPro" id="IPR002575">
    <property type="entry name" value="Aminoglycoside_PTrfase"/>
</dbReference>
<name>A0A948TGD6_9GAMM</name>
<dbReference type="Proteomes" id="UP000733611">
    <property type="component" value="Unassembled WGS sequence"/>
</dbReference>
<sequence>MPLNGDASFRRYYRVRLEPEQCEALCRKEHTYPHLPERYRSTVITVDAPPETQKNREFFAINRLLSHAKVLVPAILCADLEHGFMVQEDLGDSLFYDVLADDDERLGFYFRALVELNKISSLPLTFDAMEALTTARQQAQARHAQGGPDDAVLIARYELDSDDFAYLAQLPPFDDAFIRMELGIFTQWCLQEALHLELSAAEQVMLERSFSFLSEACRSQKQVAMHRDFHSRNIMISPEGCRYCIQAQLALLDYQDMVVGPIGYDCASLLYDCYYVLASDEREMLLTQLFKTYQVSGLLEGSCTLEDFKQMVLVCAIQRHIKVLGIFNRLHLRDGKEGYLQYLPQVVRYLQENCAQVTAMQDLLAFLDSRVAPALLKGAE</sequence>
<dbReference type="InterPro" id="IPR011009">
    <property type="entry name" value="Kinase-like_dom_sf"/>
</dbReference>
<reference evidence="2" key="1">
    <citation type="journal article" date="2021" name="PeerJ">
        <title>Extensive microbial diversity within the chicken gut microbiome revealed by metagenomics and culture.</title>
        <authorList>
            <person name="Gilroy R."/>
            <person name="Ravi A."/>
            <person name="Getino M."/>
            <person name="Pursley I."/>
            <person name="Horton D.L."/>
            <person name="Alikhan N.F."/>
            <person name="Baker D."/>
            <person name="Gharbi K."/>
            <person name="Hall N."/>
            <person name="Watson M."/>
            <person name="Adriaenssens E.M."/>
            <person name="Foster-Nyarko E."/>
            <person name="Jarju S."/>
            <person name="Secka A."/>
            <person name="Antonio M."/>
            <person name="Oren A."/>
            <person name="Chaudhuri R.R."/>
            <person name="La Ragione R."/>
            <person name="Hildebrand F."/>
            <person name="Pallen M.J."/>
        </authorList>
    </citation>
    <scope>NUCLEOTIDE SEQUENCE</scope>
    <source>
        <strain evidence="2">378</strain>
    </source>
</reference>
<dbReference type="AlphaFoldDB" id="A0A948TGD6"/>
<dbReference type="Gene3D" id="3.90.1200.10">
    <property type="match status" value="1"/>
</dbReference>
<dbReference type="Pfam" id="PF01636">
    <property type="entry name" value="APH"/>
    <property type="match status" value="1"/>
</dbReference>
<dbReference type="Gene3D" id="3.30.200.20">
    <property type="entry name" value="Phosphorylase Kinase, domain 1"/>
    <property type="match status" value="1"/>
</dbReference>
<organism evidence="2 3">
    <name type="scientific">Candidatus Anaerobiospirillum pullicola</name>
    <dbReference type="NCBI Taxonomy" id="2838451"/>
    <lineage>
        <taxon>Bacteria</taxon>
        <taxon>Pseudomonadati</taxon>
        <taxon>Pseudomonadota</taxon>
        <taxon>Gammaproteobacteria</taxon>
        <taxon>Aeromonadales</taxon>
        <taxon>Succinivibrionaceae</taxon>
        <taxon>Anaerobiospirillum</taxon>
    </lineage>
</organism>
<feature type="domain" description="Aminoglycoside phosphotransferase" evidence="1">
    <location>
        <begin position="2"/>
        <end position="293"/>
    </location>
</feature>
<dbReference type="EMBL" id="JAHLFE010000094">
    <property type="protein sequence ID" value="MBU3844158.1"/>
    <property type="molecule type" value="Genomic_DNA"/>
</dbReference>